<evidence type="ECO:0000256" key="1">
    <source>
        <dbReference type="SAM" id="MobiDB-lite"/>
    </source>
</evidence>
<dbReference type="Proteomes" id="UP000823775">
    <property type="component" value="Unassembled WGS sequence"/>
</dbReference>
<organism evidence="2 3">
    <name type="scientific">Datura stramonium</name>
    <name type="common">Jimsonweed</name>
    <name type="synonym">Common thornapple</name>
    <dbReference type="NCBI Taxonomy" id="4076"/>
    <lineage>
        <taxon>Eukaryota</taxon>
        <taxon>Viridiplantae</taxon>
        <taxon>Streptophyta</taxon>
        <taxon>Embryophyta</taxon>
        <taxon>Tracheophyta</taxon>
        <taxon>Spermatophyta</taxon>
        <taxon>Magnoliopsida</taxon>
        <taxon>eudicotyledons</taxon>
        <taxon>Gunneridae</taxon>
        <taxon>Pentapetalae</taxon>
        <taxon>asterids</taxon>
        <taxon>lamiids</taxon>
        <taxon>Solanales</taxon>
        <taxon>Solanaceae</taxon>
        <taxon>Solanoideae</taxon>
        <taxon>Datureae</taxon>
        <taxon>Datura</taxon>
    </lineage>
</organism>
<keyword evidence="3" id="KW-1185">Reference proteome</keyword>
<feature type="region of interest" description="Disordered" evidence="1">
    <location>
        <begin position="36"/>
        <end position="66"/>
    </location>
</feature>
<evidence type="ECO:0000313" key="3">
    <source>
        <dbReference type="Proteomes" id="UP000823775"/>
    </source>
</evidence>
<protein>
    <submittedName>
        <fullName evidence="2">Uncharacterized protein</fullName>
    </submittedName>
</protein>
<comment type="caution">
    <text evidence="2">The sequence shown here is derived from an EMBL/GenBank/DDBJ whole genome shotgun (WGS) entry which is preliminary data.</text>
</comment>
<name>A0ABS8V0A5_DATST</name>
<reference evidence="2 3" key="1">
    <citation type="journal article" date="2021" name="BMC Genomics">
        <title>Datura genome reveals duplications of psychoactive alkaloid biosynthetic genes and high mutation rate following tissue culture.</title>
        <authorList>
            <person name="Rajewski A."/>
            <person name="Carter-House D."/>
            <person name="Stajich J."/>
            <person name="Litt A."/>
        </authorList>
    </citation>
    <scope>NUCLEOTIDE SEQUENCE [LARGE SCALE GENOMIC DNA]</scope>
    <source>
        <strain evidence="2">AR-01</strain>
    </source>
</reference>
<accession>A0ABS8V0A5</accession>
<gene>
    <name evidence="2" type="ORF">HAX54_025902</name>
</gene>
<evidence type="ECO:0000313" key="2">
    <source>
        <dbReference type="EMBL" id="MCD9640543.1"/>
    </source>
</evidence>
<dbReference type="EMBL" id="JACEIK010003148">
    <property type="protein sequence ID" value="MCD9640543.1"/>
    <property type="molecule type" value="Genomic_DNA"/>
</dbReference>
<sequence>MAPTCLVEFASELRIVSHKTWLCFTTRMPILKTKYLHDPRSDPVDKGKGKEKRPSEAKVESGSDPELEEALHMVTEDEERKAKLCCKRGEDALRFNIIPGMKERFFEGTHNWNFNKEKQVLDIIKIQDEMNPNMKKRKRDPLVSHPSETTMDVHSQAVDELVANAPPPSSATPVAPQFY</sequence>
<feature type="compositionally biased region" description="Basic and acidic residues" evidence="1">
    <location>
        <begin position="36"/>
        <end position="61"/>
    </location>
</feature>
<proteinExistence type="predicted"/>